<sequence>MPSWASAEQMGGCNLILSDDLDSLFSCIVLDQLFGCKIEGFYDFKAINFKEEFLKNGSENTNLIGVDIDFANNMKCFGNHVTQISTNDIRSNTANLNVINNVSARNYTDKFSGNTLMQILSLYNVDVEKWTDEQKLVLSCIDSFFLPFTTKYARFKSTQENYLKQLEQEHLGEFIVYYMDKYGEDIFKRIIDKYKLKGKINLDFGTLNTNIDLEGLSKLFNVPFLLPKNEFKPYKQYNTRYMDINNIKSSKDIVDKTNAKKIISLAVTFRNSISYTYK</sequence>
<dbReference type="PATRIC" id="fig|1121307.3.peg.1123"/>
<dbReference type="EMBL" id="LFVU01000027">
    <property type="protein sequence ID" value="KMT21505.1"/>
    <property type="molecule type" value="Genomic_DNA"/>
</dbReference>
<evidence type="ECO:0000313" key="1">
    <source>
        <dbReference type="EMBL" id="KMT21505.1"/>
    </source>
</evidence>
<dbReference type="Proteomes" id="UP000036756">
    <property type="component" value="Unassembled WGS sequence"/>
</dbReference>
<keyword evidence="2" id="KW-1185">Reference proteome</keyword>
<evidence type="ECO:0000313" key="2">
    <source>
        <dbReference type="Proteomes" id="UP000036756"/>
    </source>
</evidence>
<dbReference type="AlphaFoldDB" id="A0A0J8D5Y4"/>
<proteinExistence type="predicted"/>
<reference evidence="1 2" key="1">
    <citation type="submission" date="2015-06" db="EMBL/GenBank/DDBJ databases">
        <title>Draft genome sequence of the purine-degrading Clostridium cylindrosporum HC-1 (DSM 605).</title>
        <authorList>
            <person name="Poehlein A."/>
            <person name="Schiel-Bengelsdorf B."/>
            <person name="Bengelsdorf F."/>
            <person name="Daniel R."/>
            <person name="Duerre P."/>
        </authorList>
    </citation>
    <scope>NUCLEOTIDE SEQUENCE [LARGE SCALE GENOMIC DNA]</scope>
    <source>
        <strain evidence="1 2">DSM 605</strain>
    </source>
</reference>
<accession>A0A0J8D5Y4</accession>
<organism evidence="1 2">
    <name type="scientific">Clostridium cylindrosporum DSM 605</name>
    <dbReference type="NCBI Taxonomy" id="1121307"/>
    <lineage>
        <taxon>Bacteria</taxon>
        <taxon>Bacillati</taxon>
        <taxon>Bacillota</taxon>
        <taxon>Clostridia</taxon>
        <taxon>Eubacteriales</taxon>
        <taxon>Clostridiaceae</taxon>
        <taxon>Clostridium</taxon>
    </lineage>
</organism>
<comment type="caution">
    <text evidence="1">The sequence shown here is derived from an EMBL/GenBank/DDBJ whole genome shotgun (WGS) entry which is preliminary data.</text>
</comment>
<gene>
    <name evidence="1" type="ORF">CLCY_2c02660</name>
</gene>
<dbReference type="STRING" id="1121307.CLCY_2c02660"/>
<protein>
    <submittedName>
        <fullName evidence="1">Uncharacterized protein</fullName>
    </submittedName>
</protein>
<name>A0A0J8D5Y4_CLOCY</name>